<sequence length="350" mass="39537">MAVEPHIAEDDDVIYIDPFPSEGINMGNLNLVGKIIADKEIRFNSIKATLMGIWGHPRGVAVTEVDRNKMLISFNDHDKELQVLNIESWSIRGHLLNLQIWTGADPIDTIDHNYMELWMQMHGVPLSYMTRFTTEIIGKNFVRIGESKDPVAITKRSVLNLQLPLAGTLKGLAASGLNNGNAGNNENLHEDKATSHCTRSKESQEEGHHTSRPNLNMPEVGGQNQNPTRELLNLQPQQPDNTTMQNASSHGDGANSLWNYRDRTRMKRTFNDKEKKIVQRTTSVGSYKVEFLDDDEVMQDLSPNAVPEGTWEIELIQEITHSMQIKRKREETCQLLIESDQEDAFNISPS</sequence>
<organism evidence="3 4">
    <name type="scientific">Stylosanthes scabra</name>
    <dbReference type="NCBI Taxonomy" id="79078"/>
    <lineage>
        <taxon>Eukaryota</taxon>
        <taxon>Viridiplantae</taxon>
        <taxon>Streptophyta</taxon>
        <taxon>Embryophyta</taxon>
        <taxon>Tracheophyta</taxon>
        <taxon>Spermatophyta</taxon>
        <taxon>Magnoliopsida</taxon>
        <taxon>eudicotyledons</taxon>
        <taxon>Gunneridae</taxon>
        <taxon>Pentapetalae</taxon>
        <taxon>rosids</taxon>
        <taxon>fabids</taxon>
        <taxon>Fabales</taxon>
        <taxon>Fabaceae</taxon>
        <taxon>Papilionoideae</taxon>
        <taxon>50 kb inversion clade</taxon>
        <taxon>dalbergioids sensu lato</taxon>
        <taxon>Dalbergieae</taxon>
        <taxon>Pterocarpus clade</taxon>
        <taxon>Stylosanthes</taxon>
    </lineage>
</organism>
<evidence type="ECO:0000256" key="1">
    <source>
        <dbReference type="SAM" id="MobiDB-lite"/>
    </source>
</evidence>
<reference evidence="3 4" key="1">
    <citation type="journal article" date="2023" name="Plants (Basel)">
        <title>Bridging the Gap: Combining Genomics and Transcriptomics Approaches to Understand Stylosanthes scabra, an Orphan Legume from the Brazilian Caatinga.</title>
        <authorList>
            <person name="Ferreira-Neto J.R.C."/>
            <person name="da Silva M.D."/>
            <person name="Binneck E."/>
            <person name="de Melo N.F."/>
            <person name="da Silva R.H."/>
            <person name="de Melo A.L.T.M."/>
            <person name="Pandolfi V."/>
            <person name="Bustamante F.O."/>
            <person name="Brasileiro-Vidal A.C."/>
            <person name="Benko-Iseppon A.M."/>
        </authorList>
    </citation>
    <scope>NUCLEOTIDE SEQUENCE [LARGE SCALE GENOMIC DNA]</scope>
    <source>
        <tissue evidence="3">Leaves</tissue>
    </source>
</reference>
<feature type="domain" description="DUF4283" evidence="2">
    <location>
        <begin position="31"/>
        <end position="102"/>
    </location>
</feature>
<protein>
    <recommendedName>
        <fullName evidence="2">DUF4283 domain-containing protein</fullName>
    </recommendedName>
</protein>
<feature type="region of interest" description="Disordered" evidence="1">
    <location>
        <begin position="180"/>
        <end position="257"/>
    </location>
</feature>
<evidence type="ECO:0000313" key="3">
    <source>
        <dbReference type="EMBL" id="MED6171195.1"/>
    </source>
</evidence>
<dbReference type="Pfam" id="PF14111">
    <property type="entry name" value="DUF4283"/>
    <property type="match status" value="1"/>
</dbReference>
<name>A0ABU6VBY0_9FABA</name>
<accession>A0ABU6VBY0</accession>
<dbReference type="Proteomes" id="UP001341840">
    <property type="component" value="Unassembled WGS sequence"/>
</dbReference>
<evidence type="ECO:0000259" key="2">
    <source>
        <dbReference type="Pfam" id="PF14111"/>
    </source>
</evidence>
<evidence type="ECO:0000313" key="4">
    <source>
        <dbReference type="Proteomes" id="UP001341840"/>
    </source>
</evidence>
<dbReference type="EMBL" id="JASCZI010151234">
    <property type="protein sequence ID" value="MED6171195.1"/>
    <property type="molecule type" value="Genomic_DNA"/>
</dbReference>
<feature type="compositionally biased region" description="Basic and acidic residues" evidence="1">
    <location>
        <begin position="187"/>
        <end position="209"/>
    </location>
</feature>
<keyword evidence="4" id="KW-1185">Reference proteome</keyword>
<dbReference type="InterPro" id="IPR025558">
    <property type="entry name" value="DUF4283"/>
</dbReference>
<proteinExistence type="predicted"/>
<gene>
    <name evidence="3" type="ORF">PIB30_038527</name>
</gene>
<comment type="caution">
    <text evidence="3">The sequence shown here is derived from an EMBL/GenBank/DDBJ whole genome shotgun (WGS) entry which is preliminary data.</text>
</comment>
<feature type="compositionally biased region" description="Polar residues" evidence="1">
    <location>
        <begin position="222"/>
        <end position="249"/>
    </location>
</feature>